<dbReference type="RefSeq" id="XP_050517329.1">
    <property type="nucleotide sequence ID" value="XM_050661372.1"/>
</dbReference>
<dbReference type="EnsemblMetazoa" id="XM_050661372.1">
    <property type="protein sequence ID" value="XP_050517329.1"/>
    <property type="gene ID" value="LOC126891994"/>
</dbReference>
<accession>A0ABM5L4G3</accession>
<evidence type="ECO:0008006" key="6">
    <source>
        <dbReference type="Google" id="ProtNLM"/>
    </source>
</evidence>
<dbReference type="PANTHER" id="PTHR11552">
    <property type="entry name" value="GLUCOSE-METHANOL-CHOLINE GMC OXIDOREDUCTASE"/>
    <property type="match status" value="1"/>
</dbReference>
<reference evidence="4" key="1">
    <citation type="submission" date="2025-05" db="UniProtKB">
        <authorList>
            <consortium name="EnsemblMetazoa"/>
        </authorList>
    </citation>
    <scope>IDENTIFICATION</scope>
</reference>
<feature type="domain" description="Glucose-methanol-choline oxidoreductase C-terminal" evidence="3">
    <location>
        <begin position="450"/>
        <end position="593"/>
    </location>
</feature>
<dbReference type="GeneID" id="126891994"/>
<dbReference type="SUPFAM" id="SSF54373">
    <property type="entry name" value="FAD-linked reductases, C-terminal domain"/>
    <property type="match status" value="1"/>
</dbReference>
<dbReference type="Gene3D" id="3.50.50.60">
    <property type="entry name" value="FAD/NAD(P)-binding domain"/>
    <property type="match status" value="1"/>
</dbReference>
<dbReference type="SUPFAM" id="SSF51905">
    <property type="entry name" value="FAD/NAD(P)-binding domain"/>
    <property type="match status" value="1"/>
</dbReference>
<dbReference type="Proteomes" id="UP001652700">
    <property type="component" value="Unplaced"/>
</dbReference>
<dbReference type="InterPro" id="IPR007867">
    <property type="entry name" value="GMC_OxRtase_C"/>
</dbReference>
<evidence type="ECO:0000313" key="4">
    <source>
        <dbReference type="EnsemblMetazoa" id="XP_050517329.1"/>
    </source>
</evidence>
<dbReference type="Gene3D" id="3.30.560.10">
    <property type="entry name" value="Glucose Oxidase, domain 3"/>
    <property type="match status" value="1"/>
</dbReference>
<proteinExistence type="inferred from homology"/>
<evidence type="ECO:0000259" key="3">
    <source>
        <dbReference type="Pfam" id="PF05199"/>
    </source>
</evidence>
<protein>
    <recommendedName>
        <fullName evidence="6">Glucose dehydrogenase [FAD, quinone]-like</fullName>
    </recommendedName>
</protein>
<dbReference type="Pfam" id="PF05199">
    <property type="entry name" value="GMC_oxred_C"/>
    <property type="match status" value="1"/>
</dbReference>
<evidence type="ECO:0000313" key="5">
    <source>
        <dbReference type="Proteomes" id="UP001652700"/>
    </source>
</evidence>
<evidence type="ECO:0000256" key="1">
    <source>
        <dbReference type="ARBA" id="ARBA00010790"/>
    </source>
</evidence>
<keyword evidence="5" id="KW-1185">Reference proteome</keyword>
<feature type="domain" description="Glucose-methanol-choline oxidoreductase N-terminal" evidence="2">
    <location>
        <begin position="42"/>
        <end position="336"/>
    </location>
</feature>
<evidence type="ECO:0000259" key="2">
    <source>
        <dbReference type="Pfam" id="PF00732"/>
    </source>
</evidence>
<organism evidence="4 5">
    <name type="scientific">Diabrotica virgifera virgifera</name>
    <name type="common">western corn rootworm</name>
    <dbReference type="NCBI Taxonomy" id="50390"/>
    <lineage>
        <taxon>Eukaryota</taxon>
        <taxon>Metazoa</taxon>
        <taxon>Ecdysozoa</taxon>
        <taxon>Arthropoda</taxon>
        <taxon>Hexapoda</taxon>
        <taxon>Insecta</taxon>
        <taxon>Pterygota</taxon>
        <taxon>Neoptera</taxon>
        <taxon>Endopterygota</taxon>
        <taxon>Coleoptera</taxon>
        <taxon>Polyphaga</taxon>
        <taxon>Cucujiformia</taxon>
        <taxon>Chrysomeloidea</taxon>
        <taxon>Chrysomelidae</taxon>
        <taxon>Galerucinae</taxon>
        <taxon>Diabroticina</taxon>
        <taxon>Diabroticites</taxon>
        <taxon>Diabrotica</taxon>
    </lineage>
</organism>
<name>A0ABM5L4G3_DIAVI</name>
<dbReference type="Pfam" id="PF00732">
    <property type="entry name" value="GMC_oxred_N"/>
    <property type="match status" value="1"/>
</dbReference>
<dbReference type="InterPro" id="IPR000172">
    <property type="entry name" value="GMC_OxRdtase_N"/>
</dbReference>
<dbReference type="InterPro" id="IPR012132">
    <property type="entry name" value="GMC_OxRdtase"/>
</dbReference>
<sequence length="609" mass="67942">MFQKVLLGILCAINVIIVKSIFLTSLNYNSNEGETYSNQTFDFIIVGSGPTGAVIANRLSEAPEWNVLLVEAGPVPTDLTDVPSLCGSFSFTDYNWGYRAEPQEHFCRGCINKTLKYSHGKVLGGTSILNFMLHVRGNRRDYDKWAKLGNPGWSFKEVLPYFLKSEDFNVDGGDEGFHNKGGYLSISDVPFRTGLVDALVKSGQESGYPYVDYNGKEQIGVSYIQAHLRNGRRCSAEKAFLRPAAARSNLKILTNSRVVQILIDPITKKAYGVQYAKDKKYFNVFAKREVIVSAGGLNSPQLLMLSGIGPKEDLEKLDIPVIANLPVGEKMYDHPAFLGVTYEINQNIVLVQDEVFGNVTEVIKFLKLGTGALTCTGGVEGLLYFKSAESDDPDPLNPDVELIFLAGTIAADNGDLYRRLFNIPRDTYDRIWQKYEKKAAYQIMPMLTHPKSFGFVKLASKNPFKWPKYYANFLSDPQNKDIKTFIAAIREIQRISKSPTLQQLGATLVRTQIPGCEHLVFDSDEYWECGLRSLTSSVWHQVSTCKMGPRGDPEAVVNNKGEVYGIDSLRVADTSIIPFPLSAHTTGPSYMIGERISDFIKEKWELNTV</sequence>
<dbReference type="PANTHER" id="PTHR11552:SF208">
    <property type="entry name" value="RE36204P-RELATED"/>
    <property type="match status" value="1"/>
</dbReference>
<dbReference type="PIRSF" id="PIRSF000137">
    <property type="entry name" value="Alcohol_oxidase"/>
    <property type="match status" value="1"/>
</dbReference>
<dbReference type="InterPro" id="IPR036188">
    <property type="entry name" value="FAD/NAD-bd_sf"/>
</dbReference>
<comment type="similarity">
    <text evidence="1">Belongs to the GMC oxidoreductase family.</text>
</comment>